<feature type="compositionally biased region" description="Gly residues" evidence="6">
    <location>
        <begin position="11"/>
        <end position="24"/>
    </location>
</feature>
<dbReference type="PROSITE" id="PS51999">
    <property type="entry name" value="ZF_GRF"/>
    <property type="match status" value="1"/>
</dbReference>
<dbReference type="EMBL" id="CAVMBE010000016">
    <property type="protein sequence ID" value="CAK3959601.1"/>
    <property type="molecule type" value="Genomic_DNA"/>
</dbReference>
<keyword evidence="9" id="KW-1185">Reference proteome</keyword>
<evidence type="ECO:0000256" key="4">
    <source>
        <dbReference type="PROSITE-ProRule" id="PRU01343"/>
    </source>
</evidence>
<name>A0AAI8YWR6_9PEZI</name>
<keyword evidence="3" id="KW-0862">Zinc</keyword>
<evidence type="ECO:0000256" key="1">
    <source>
        <dbReference type="ARBA" id="ARBA00022723"/>
    </source>
</evidence>
<dbReference type="Proteomes" id="UP001296104">
    <property type="component" value="Unassembled WGS sequence"/>
</dbReference>
<keyword evidence="2 4" id="KW-0863">Zinc-finger</keyword>
<keyword evidence="1" id="KW-0479">Metal-binding</keyword>
<keyword evidence="5" id="KW-0175">Coiled coil</keyword>
<feature type="compositionally biased region" description="Acidic residues" evidence="6">
    <location>
        <begin position="405"/>
        <end position="417"/>
    </location>
</feature>
<feature type="region of interest" description="Disordered" evidence="6">
    <location>
        <begin position="119"/>
        <end position="313"/>
    </location>
</feature>
<feature type="region of interest" description="Disordered" evidence="6">
    <location>
        <begin position="398"/>
        <end position="417"/>
    </location>
</feature>
<organism evidence="8 9">
    <name type="scientific">Lecanosticta acicola</name>
    <dbReference type="NCBI Taxonomy" id="111012"/>
    <lineage>
        <taxon>Eukaryota</taxon>
        <taxon>Fungi</taxon>
        <taxon>Dikarya</taxon>
        <taxon>Ascomycota</taxon>
        <taxon>Pezizomycotina</taxon>
        <taxon>Dothideomycetes</taxon>
        <taxon>Dothideomycetidae</taxon>
        <taxon>Mycosphaerellales</taxon>
        <taxon>Mycosphaerellaceae</taxon>
        <taxon>Lecanosticta</taxon>
    </lineage>
</organism>
<dbReference type="Pfam" id="PF06839">
    <property type="entry name" value="Zn_ribbon_GRF"/>
    <property type="match status" value="1"/>
</dbReference>
<feature type="compositionally biased region" description="Polar residues" evidence="6">
    <location>
        <begin position="190"/>
        <end position="199"/>
    </location>
</feature>
<feature type="coiled-coil region" evidence="5">
    <location>
        <begin position="355"/>
        <end position="389"/>
    </location>
</feature>
<evidence type="ECO:0000313" key="9">
    <source>
        <dbReference type="Proteomes" id="UP001296104"/>
    </source>
</evidence>
<protein>
    <recommendedName>
        <fullName evidence="7">GRF-type domain-containing protein</fullName>
    </recommendedName>
</protein>
<evidence type="ECO:0000256" key="5">
    <source>
        <dbReference type="SAM" id="Coils"/>
    </source>
</evidence>
<dbReference type="GO" id="GO:0008270">
    <property type="term" value="F:zinc ion binding"/>
    <property type="evidence" value="ECO:0007669"/>
    <property type="project" value="UniProtKB-KW"/>
</dbReference>
<dbReference type="InterPro" id="IPR010666">
    <property type="entry name" value="Znf_GRF"/>
</dbReference>
<evidence type="ECO:0000313" key="8">
    <source>
        <dbReference type="EMBL" id="CAK3959601.1"/>
    </source>
</evidence>
<feature type="compositionally biased region" description="Pro residues" evidence="6">
    <location>
        <begin position="290"/>
        <end position="299"/>
    </location>
</feature>
<proteinExistence type="predicted"/>
<feature type="region of interest" description="Disordered" evidence="6">
    <location>
        <begin position="94"/>
        <end position="113"/>
    </location>
</feature>
<accession>A0AAI8YWR6</accession>
<evidence type="ECO:0000256" key="6">
    <source>
        <dbReference type="SAM" id="MobiDB-lite"/>
    </source>
</evidence>
<reference evidence="8" key="1">
    <citation type="submission" date="2023-11" db="EMBL/GenBank/DDBJ databases">
        <authorList>
            <person name="Alioto T."/>
            <person name="Alioto T."/>
            <person name="Gomez Garrido J."/>
        </authorList>
    </citation>
    <scope>NUCLEOTIDE SEQUENCE</scope>
</reference>
<comment type="caution">
    <text evidence="8">The sequence shown here is derived from an EMBL/GenBank/DDBJ whole genome shotgun (WGS) entry which is preliminary data.</text>
</comment>
<evidence type="ECO:0000256" key="3">
    <source>
        <dbReference type="ARBA" id="ARBA00022833"/>
    </source>
</evidence>
<sequence length="417" mass="45270">MSTARYRGGRGRGGFRGGRGGARAGGSITPLKGKFENGIWHCNCSPRLPAEHFKVKKESKNQGRWFYTCQLGEGKRCDFFLWDEDAKLRTEAAVMSNSRTEPQRASHVQEGWNAGRTATPAVAEGRGLFSTPARGGPAIREDSPTPTPSPTPPTNSSRKRNAAEAKLDDEDASQPWSLNGDEEEELLRVASSSESTTPRSKAPKTGVYATPATTGRKSPRTIPWLQQPEPATPGTSKKTVVDYFDTPSKPPSKTVTFQDPPPTTSTSSPSTPKPIVQDIPSPSLSSARPPAAPSSPSPPARYKDALSHPAEAPSSLTHQVLSCLTTLPLPPEKLSHLRGILTRHDLRTQGVTKGREISRLAVRAKEAKIAELEARIASLEAAREVDRSVIARLRWKRESGGTTMQEEDGDWEEESQL</sequence>
<gene>
    <name evidence="8" type="ORF">LECACI_7A003407</name>
</gene>
<evidence type="ECO:0000259" key="7">
    <source>
        <dbReference type="PROSITE" id="PS51999"/>
    </source>
</evidence>
<evidence type="ECO:0000256" key="2">
    <source>
        <dbReference type="ARBA" id="ARBA00022771"/>
    </source>
</evidence>
<dbReference type="AlphaFoldDB" id="A0AAI8YWR6"/>
<feature type="domain" description="GRF-type" evidence="7">
    <location>
        <begin position="42"/>
        <end position="86"/>
    </location>
</feature>
<feature type="compositionally biased region" description="Low complexity" evidence="6">
    <location>
        <begin position="280"/>
        <end position="289"/>
    </location>
</feature>
<feature type="region of interest" description="Disordered" evidence="6">
    <location>
        <begin position="1"/>
        <end position="28"/>
    </location>
</feature>